<evidence type="ECO:0000256" key="3">
    <source>
        <dbReference type="SAM" id="SignalP"/>
    </source>
</evidence>
<dbReference type="Gene3D" id="3.90.1140.10">
    <property type="entry name" value="Cyclic phosphodiesterase"/>
    <property type="match status" value="1"/>
</dbReference>
<dbReference type="InterPro" id="IPR004175">
    <property type="entry name" value="RNA_CPDase"/>
</dbReference>
<evidence type="ECO:0000256" key="2">
    <source>
        <dbReference type="HAMAP-Rule" id="MF_01940"/>
    </source>
</evidence>
<dbReference type="Proteomes" id="UP000734511">
    <property type="component" value="Unassembled WGS sequence"/>
</dbReference>
<evidence type="ECO:0000313" key="4">
    <source>
        <dbReference type="EMBL" id="NJP46923.1"/>
    </source>
</evidence>
<keyword evidence="3" id="KW-0732">Signal</keyword>
<dbReference type="PANTHER" id="PTHR35561">
    <property type="entry name" value="RNA 2',3'-CYCLIC PHOSPHODIESTERASE"/>
    <property type="match status" value="1"/>
</dbReference>
<dbReference type="PANTHER" id="PTHR35561:SF1">
    <property type="entry name" value="RNA 2',3'-CYCLIC PHOSPHODIESTERASE"/>
    <property type="match status" value="1"/>
</dbReference>
<feature type="short sequence motif" description="HXTX 2" evidence="2">
    <location>
        <begin position="126"/>
        <end position="129"/>
    </location>
</feature>
<dbReference type="InterPro" id="IPR009097">
    <property type="entry name" value="Cyclic_Pdiesterase"/>
</dbReference>
<feature type="signal peptide" evidence="3">
    <location>
        <begin position="1"/>
        <end position="15"/>
    </location>
</feature>
<comment type="catalytic activity">
    <reaction evidence="2">
        <text>a 3'-end 2',3'-cyclophospho-ribonucleotide-RNA + H2O = a 3'-end 2'-phospho-ribonucleotide-RNA + H(+)</text>
        <dbReference type="Rhea" id="RHEA:11828"/>
        <dbReference type="Rhea" id="RHEA-COMP:10464"/>
        <dbReference type="Rhea" id="RHEA-COMP:17353"/>
        <dbReference type="ChEBI" id="CHEBI:15377"/>
        <dbReference type="ChEBI" id="CHEBI:15378"/>
        <dbReference type="ChEBI" id="CHEBI:83064"/>
        <dbReference type="ChEBI" id="CHEBI:173113"/>
        <dbReference type="EC" id="3.1.4.58"/>
    </reaction>
</comment>
<organism evidence="4 5">
    <name type="scientific">Actinacidiphila epipremni</name>
    <dbReference type="NCBI Taxonomy" id="2053013"/>
    <lineage>
        <taxon>Bacteria</taxon>
        <taxon>Bacillati</taxon>
        <taxon>Actinomycetota</taxon>
        <taxon>Actinomycetes</taxon>
        <taxon>Kitasatosporales</taxon>
        <taxon>Streptomycetaceae</taxon>
        <taxon>Actinacidiphila</taxon>
    </lineage>
</organism>
<feature type="active site" description="Proton acceptor" evidence="2">
    <location>
        <position position="126"/>
    </location>
</feature>
<name>A0ABX0ZSG6_9ACTN</name>
<feature type="chain" id="PRO_5045146094" description="RNA 2',3'-cyclic phosphodiesterase" evidence="3">
    <location>
        <begin position="16"/>
        <end position="204"/>
    </location>
</feature>
<keyword evidence="5" id="KW-1185">Reference proteome</keyword>
<dbReference type="RefSeq" id="WP_167985766.1">
    <property type="nucleotide sequence ID" value="NZ_JAATEJ010000025.1"/>
</dbReference>
<dbReference type="HAMAP" id="MF_01940">
    <property type="entry name" value="RNA_CPDase"/>
    <property type="match status" value="1"/>
</dbReference>
<dbReference type="EMBL" id="JAATEJ010000025">
    <property type="protein sequence ID" value="NJP46923.1"/>
    <property type="molecule type" value="Genomic_DNA"/>
</dbReference>
<keyword evidence="1 2" id="KW-0378">Hydrolase</keyword>
<protein>
    <recommendedName>
        <fullName evidence="2">RNA 2',3'-cyclic phosphodiesterase</fullName>
        <shortName evidence="2">RNA 2',3'-CPDase</shortName>
        <ecNumber evidence="2">3.1.4.58</ecNumber>
    </recommendedName>
</protein>
<evidence type="ECO:0000313" key="5">
    <source>
        <dbReference type="Proteomes" id="UP000734511"/>
    </source>
</evidence>
<comment type="function">
    <text evidence="2">Hydrolyzes RNA 2',3'-cyclic phosphodiester to an RNA 2'-phosphomonoester.</text>
</comment>
<gene>
    <name evidence="4" type="primary">thpR</name>
    <name evidence="4" type="ORF">HCN08_26465</name>
</gene>
<accession>A0ABX0ZSG6</accession>
<comment type="caution">
    <text evidence="4">The sequence shown here is derived from an EMBL/GenBank/DDBJ whole genome shotgun (WGS) entry which is preliminary data.</text>
</comment>
<dbReference type="EC" id="3.1.4.58" evidence="2"/>
<evidence type="ECO:0000256" key="1">
    <source>
        <dbReference type="ARBA" id="ARBA00022801"/>
    </source>
</evidence>
<comment type="similarity">
    <text evidence="2">Belongs to the 2H phosphoesterase superfamily. ThpR family.</text>
</comment>
<feature type="active site" description="Proton donor" evidence="2">
    <location>
        <position position="42"/>
    </location>
</feature>
<dbReference type="SUPFAM" id="SSF55144">
    <property type="entry name" value="LigT-like"/>
    <property type="match status" value="1"/>
</dbReference>
<sequence length="204" mass="21359">MRLFVALLPPPAAIAGLTAALAPLHRLPGARDLRWTAPDGWHYTLAFLGDVPDDVRPDLDERLARAAHRHEPCALRTAGGGRFGSRALWTGAEGDLRPLAALAATVRAAARRAGAPADEEHGFRAHLTLARASKNAPVDLRPYAAALADFRGTWWTADTLSLVASQPPASGVPGERSHYTVAASWPLGRAAADPPGRGAPGTAG</sequence>
<reference evidence="4 5" key="1">
    <citation type="submission" date="2020-03" db="EMBL/GenBank/DDBJ databases">
        <title>WGS of actinomycetes isolated from Thailand.</title>
        <authorList>
            <person name="Thawai C."/>
        </authorList>
    </citation>
    <scope>NUCLEOTIDE SEQUENCE [LARGE SCALE GENOMIC DNA]</scope>
    <source>
        <strain evidence="4 5">PRB2-1</strain>
    </source>
</reference>
<proteinExistence type="inferred from homology"/>
<feature type="short sequence motif" description="HXTX 1" evidence="2">
    <location>
        <begin position="42"/>
        <end position="45"/>
    </location>
</feature>
<dbReference type="NCBIfam" id="TIGR02258">
    <property type="entry name" value="2_5_ligase"/>
    <property type="match status" value="1"/>
</dbReference>
<dbReference type="Pfam" id="PF13563">
    <property type="entry name" value="2_5_RNA_ligase2"/>
    <property type="match status" value="1"/>
</dbReference>